<accession>A0A9Q1HEZ8</accession>
<feature type="region of interest" description="Disordered" evidence="1">
    <location>
        <begin position="160"/>
        <end position="205"/>
    </location>
</feature>
<feature type="compositionally biased region" description="Polar residues" evidence="1">
    <location>
        <begin position="125"/>
        <end position="135"/>
    </location>
</feature>
<dbReference type="EMBL" id="JAIZAY010000004">
    <property type="protein sequence ID" value="KAJ8043500.1"/>
    <property type="molecule type" value="Genomic_DNA"/>
</dbReference>
<proteinExistence type="predicted"/>
<organism evidence="2 3">
    <name type="scientific">Holothuria leucospilota</name>
    <name type="common">Black long sea cucumber</name>
    <name type="synonym">Mertensiothuria leucospilota</name>
    <dbReference type="NCBI Taxonomy" id="206669"/>
    <lineage>
        <taxon>Eukaryota</taxon>
        <taxon>Metazoa</taxon>
        <taxon>Echinodermata</taxon>
        <taxon>Eleutherozoa</taxon>
        <taxon>Echinozoa</taxon>
        <taxon>Holothuroidea</taxon>
        <taxon>Aspidochirotacea</taxon>
        <taxon>Aspidochirotida</taxon>
        <taxon>Holothuriidae</taxon>
        <taxon>Holothuria</taxon>
    </lineage>
</organism>
<dbReference type="AlphaFoldDB" id="A0A9Q1HEZ8"/>
<evidence type="ECO:0000313" key="3">
    <source>
        <dbReference type="Proteomes" id="UP001152320"/>
    </source>
</evidence>
<comment type="caution">
    <text evidence="2">The sequence shown here is derived from an EMBL/GenBank/DDBJ whole genome shotgun (WGS) entry which is preliminary data.</text>
</comment>
<dbReference type="OrthoDB" id="6117985at2759"/>
<feature type="compositionally biased region" description="Basic and acidic residues" evidence="1">
    <location>
        <begin position="72"/>
        <end position="83"/>
    </location>
</feature>
<feature type="compositionally biased region" description="Polar residues" evidence="1">
    <location>
        <begin position="173"/>
        <end position="196"/>
    </location>
</feature>
<reference evidence="2" key="1">
    <citation type="submission" date="2021-10" db="EMBL/GenBank/DDBJ databases">
        <title>Tropical sea cucumber genome reveals ecological adaptation and Cuvierian tubules defense mechanism.</title>
        <authorList>
            <person name="Chen T."/>
        </authorList>
    </citation>
    <scope>NUCLEOTIDE SEQUENCE</scope>
    <source>
        <strain evidence="2">Nanhai2018</strain>
        <tissue evidence="2">Muscle</tissue>
    </source>
</reference>
<gene>
    <name evidence="2" type="ORF">HOLleu_10608</name>
</gene>
<name>A0A9Q1HEZ8_HOLLE</name>
<protein>
    <submittedName>
        <fullName evidence="2">Uncharacterized protein</fullName>
    </submittedName>
</protein>
<feature type="compositionally biased region" description="Polar residues" evidence="1">
    <location>
        <begin position="32"/>
        <end position="58"/>
    </location>
</feature>
<feature type="region of interest" description="Disordered" evidence="1">
    <location>
        <begin position="1"/>
        <end position="147"/>
    </location>
</feature>
<sequence length="370" mass="40317">MLNSKGSSKLAQKGQKVKKKSSTASTKTATSRKNISGPGSSGSRSNTVSATNNATGVTVTDGRPNVSSNAATDERIDRLERMMEGFLHTMYQGQGPPSDEGDCAEQYGEYLLPTGEPDNLDPEAQQPQSEVQSDTARPKPGTHSLGFAARDTQGKQQLQALPSTQAARDKTQKSISGQQVHPTTINTQSHQSTSTKQNKDDQQTSAATKGKVAEFIKLLSSKSFLNFSYFMRDVNVLARLSNLTPVHAATWHDVNSKFSEDVPNVLMLVDLLLKVPSSSVECERGFSLMKRINQIGGTDLVPAHSQVLCVFNWKLLEKMGLILYLPFNTGMQMHRGSADHSSLVMTPGSPLKRKISLSLKMILSLQMNEF</sequence>
<evidence type="ECO:0000313" key="2">
    <source>
        <dbReference type="EMBL" id="KAJ8043500.1"/>
    </source>
</evidence>
<keyword evidence="3" id="KW-1185">Reference proteome</keyword>
<feature type="compositionally biased region" description="Low complexity" evidence="1">
    <location>
        <begin position="22"/>
        <end position="31"/>
    </location>
</feature>
<dbReference type="Proteomes" id="UP001152320">
    <property type="component" value="Chromosome 4"/>
</dbReference>
<evidence type="ECO:0000256" key="1">
    <source>
        <dbReference type="SAM" id="MobiDB-lite"/>
    </source>
</evidence>